<gene>
    <name evidence="8" type="ORF">ETD96_30905</name>
</gene>
<feature type="transmembrane region" description="Helical" evidence="6">
    <location>
        <begin position="103"/>
        <end position="124"/>
    </location>
</feature>
<keyword evidence="2" id="KW-1003">Cell membrane</keyword>
<feature type="domain" description="Major facilitator superfamily (MFS) profile" evidence="7">
    <location>
        <begin position="11"/>
        <end position="387"/>
    </location>
</feature>
<keyword evidence="3 6" id="KW-0812">Transmembrane</keyword>
<dbReference type="GO" id="GO:0005886">
    <property type="term" value="C:plasma membrane"/>
    <property type="evidence" value="ECO:0007669"/>
    <property type="project" value="UniProtKB-SubCell"/>
</dbReference>
<feature type="transmembrane region" description="Helical" evidence="6">
    <location>
        <begin position="7"/>
        <end position="25"/>
    </location>
</feature>
<keyword evidence="4 6" id="KW-1133">Transmembrane helix</keyword>
<feature type="transmembrane region" description="Helical" evidence="6">
    <location>
        <begin position="364"/>
        <end position="384"/>
    </location>
</feature>
<dbReference type="GO" id="GO:0022857">
    <property type="term" value="F:transmembrane transporter activity"/>
    <property type="evidence" value="ECO:0007669"/>
    <property type="project" value="InterPro"/>
</dbReference>
<keyword evidence="5 6" id="KW-0472">Membrane</keyword>
<feature type="non-terminal residue" evidence="8">
    <location>
        <position position="391"/>
    </location>
</feature>
<feature type="transmembrane region" description="Helical" evidence="6">
    <location>
        <begin position="210"/>
        <end position="231"/>
    </location>
</feature>
<evidence type="ECO:0000256" key="1">
    <source>
        <dbReference type="ARBA" id="ARBA00004651"/>
    </source>
</evidence>
<dbReference type="InterPro" id="IPR050189">
    <property type="entry name" value="MFS_Efflux_Transporters"/>
</dbReference>
<dbReference type="SUPFAM" id="SSF103473">
    <property type="entry name" value="MFS general substrate transporter"/>
    <property type="match status" value="1"/>
</dbReference>
<dbReference type="AlphaFoldDB" id="A0A5S4GG70"/>
<dbReference type="CDD" id="cd17324">
    <property type="entry name" value="MFS_NepI_like"/>
    <property type="match status" value="1"/>
</dbReference>
<dbReference type="OrthoDB" id="9814237at2"/>
<dbReference type="Gene3D" id="1.20.1250.20">
    <property type="entry name" value="MFS general substrate transporter like domains"/>
    <property type="match status" value="1"/>
</dbReference>
<feature type="transmembrane region" description="Helical" evidence="6">
    <location>
        <begin position="45"/>
        <end position="70"/>
    </location>
</feature>
<evidence type="ECO:0000256" key="3">
    <source>
        <dbReference type="ARBA" id="ARBA00022692"/>
    </source>
</evidence>
<evidence type="ECO:0000256" key="6">
    <source>
        <dbReference type="SAM" id="Phobius"/>
    </source>
</evidence>
<feature type="transmembrane region" description="Helical" evidence="6">
    <location>
        <begin position="276"/>
        <end position="294"/>
    </location>
</feature>
<keyword evidence="9" id="KW-1185">Reference proteome</keyword>
<dbReference type="InterPro" id="IPR011701">
    <property type="entry name" value="MFS"/>
</dbReference>
<dbReference type="PANTHER" id="PTHR43124">
    <property type="entry name" value="PURINE EFFLUX PUMP PBUE"/>
    <property type="match status" value="1"/>
</dbReference>
<name>A0A5S4GG70_9ACTN</name>
<comment type="subcellular location">
    <subcellularLocation>
        <location evidence="1">Cell membrane</location>
        <topology evidence="1">Multi-pass membrane protein</topology>
    </subcellularLocation>
</comment>
<dbReference type="PANTHER" id="PTHR43124:SF3">
    <property type="entry name" value="CHLORAMPHENICOL EFFLUX PUMP RV0191"/>
    <property type="match status" value="1"/>
</dbReference>
<dbReference type="EMBL" id="VCKZ01000287">
    <property type="protein sequence ID" value="TMR31879.1"/>
    <property type="molecule type" value="Genomic_DNA"/>
</dbReference>
<sequence>MTEHSPARAWLGVAAITASLFVFLTTELMPVGLLTPLSESLDISVGIAGLMVTLYGVSAGLAVTFIVAWTRRVNRRVLLSTLLVVLALGNLITAVAPNYPAVLATRLIMGFASGVFWAIGVSMAMRLVPERHASRAAAVVMSGISIATVVGVPLGTILEDLTSWRTTFLIWAGLSLLVLLAVAAVLPSLPSANAVSVREVFGLPRHNARLRLVLTAVVLFVLGHFGAYTFVRPFLEDTASASAVFITVVLMLFGLGGAVGNFIAGYTVNKSLRGSFIVGSVGLVASLLLLLAIGGGRTGAVIALILWGVSFGVVQLSQVNMTLAAAPETFEAAMSLNTMAYNTSIALGALFGGLFADHLGVTNIAWFGVILTAAALLLVAGTGGRTTRPSP</sequence>
<dbReference type="Pfam" id="PF07690">
    <property type="entry name" value="MFS_1"/>
    <property type="match status" value="1"/>
</dbReference>
<accession>A0A5S4GG70</accession>
<feature type="transmembrane region" description="Helical" evidence="6">
    <location>
        <begin position="339"/>
        <end position="358"/>
    </location>
</feature>
<feature type="transmembrane region" description="Helical" evidence="6">
    <location>
        <begin position="77"/>
        <end position="97"/>
    </location>
</feature>
<proteinExistence type="predicted"/>
<protein>
    <submittedName>
        <fullName evidence="8">MFS transporter</fullName>
    </submittedName>
</protein>
<evidence type="ECO:0000256" key="2">
    <source>
        <dbReference type="ARBA" id="ARBA00022475"/>
    </source>
</evidence>
<feature type="transmembrane region" description="Helical" evidence="6">
    <location>
        <begin position="243"/>
        <end position="264"/>
    </location>
</feature>
<dbReference type="PROSITE" id="PS50850">
    <property type="entry name" value="MFS"/>
    <property type="match status" value="1"/>
</dbReference>
<feature type="transmembrane region" description="Helical" evidence="6">
    <location>
        <begin position="300"/>
        <end position="319"/>
    </location>
</feature>
<reference evidence="8 9" key="1">
    <citation type="submission" date="2019-05" db="EMBL/GenBank/DDBJ databases">
        <title>Draft genome sequence of Actinomadura geliboluensis A8036.</title>
        <authorList>
            <person name="Saricaoglu S."/>
            <person name="Isik K."/>
        </authorList>
    </citation>
    <scope>NUCLEOTIDE SEQUENCE [LARGE SCALE GENOMIC DNA]</scope>
    <source>
        <strain evidence="8 9">A8036</strain>
    </source>
</reference>
<organism evidence="8 9">
    <name type="scientific">Actinomadura geliboluensis</name>
    <dbReference type="NCBI Taxonomy" id="882440"/>
    <lineage>
        <taxon>Bacteria</taxon>
        <taxon>Bacillati</taxon>
        <taxon>Actinomycetota</taxon>
        <taxon>Actinomycetes</taxon>
        <taxon>Streptosporangiales</taxon>
        <taxon>Thermomonosporaceae</taxon>
        <taxon>Actinomadura</taxon>
    </lineage>
</organism>
<evidence type="ECO:0000313" key="8">
    <source>
        <dbReference type="EMBL" id="TMR31879.1"/>
    </source>
</evidence>
<comment type="caution">
    <text evidence="8">The sequence shown here is derived from an EMBL/GenBank/DDBJ whole genome shotgun (WGS) entry which is preliminary data.</text>
</comment>
<feature type="transmembrane region" description="Helical" evidence="6">
    <location>
        <begin position="168"/>
        <end position="189"/>
    </location>
</feature>
<evidence type="ECO:0000259" key="7">
    <source>
        <dbReference type="PROSITE" id="PS50850"/>
    </source>
</evidence>
<evidence type="ECO:0000313" key="9">
    <source>
        <dbReference type="Proteomes" id="UP000305238"/>
    </source>
</evidence>
<dbReference type="Proteomes" id="UP000305238">
    <property type="component" value="Unassembled WGS sequence"/>
</dbReference>
<feature type="transmembrane region" description="Helical" evidence="6">
    <location>
        <begin position="136"/>
        <end position="156"/>
    </location>
</feature>
<dbReference type="InterPro" id="IPR020846">
    <property type="entry name" value="MFS_dom"/>
</dbReference>
<evidence type="ECO:0000256" key="4">
    <source>
        <dbReference type="ARBA" id="ARBA00022989"/>
    </source>
</evidence>
<dbReference type="InterPro" id="IPR036259">
    <property type="entry name" value="MFS_trans_sf"/>
</dbReference>
<evidence type="ECO:0000256" key="5">
    <source>
        <dbReference type="ARBA" id="ARBA00023136"/>
    </source>
</evidence>